<sequence length="189" mass="21527">MLPTSTPLLARLARKPFSPFTRTAPYARVTRAGFSTGPRLDRDSRMELLPARFSNALKTDITNHHFLAIFYYRNSSIYELDIAVPRKSDSLISTFNNGLRLIYQGSCFGDFLKAKLDTLPPSDERAICLTMANKFNGQIRSFRVIGSRYGVRGLPTVEVQVGPYRDWESHHGRSYGEGKVCWSRNLRME</sequence>
<proteinExistence type="predicted"/>
<keyword evidence="2" id="KW-1185">Reference proteome</keyword>
<gene>
    <name evidence="1" type="ORF">AJ79_08887</name>
</gene>
<evidence type="ECO:0000313" key="2">
    <source>
        <dbReference type="Proteomes" id="UP000223968"/>
    </source>
</evidence>
<reference evidence="1 2" key="1">
    <citation type="submission" date="2017-10" db="EMBL/GenBank/DDBJ databases">
        <title>Comparative genomics in systemic dimorphic fungi from Ajellomycetaceae.</title>
        <authorList>
            <person name="Munoz J.F."/>
            <person name="Mcewen J.G."/>
            <person name="Clay O.K."/>
            <person name="Cuomo C.A."/>
        </authorList>
    </citation>
    <scope>NUCLEOTIDE SEQUENCE [LARGE SCALE GENOMIC DNA]</scope>
    <source>
        <strain evidence="1 2">UAMH5409</strain>
    </source>
</reference>
<protein>
    <submittedName>
        <fullName evidence="1">Uncharacterized protein</fullName>
    </submittedName>
</protein>
<accession>A0A2B7WPA8</accession>
<organism evidence="1 2">
    <name type="scientific">Helicocarpus griseus UAMH5409</name>
    <dbReference type="NCBI Taxonomy" id="1447875"/>
    <lineage>
        <taxon>Eukaryota</taxon>
        <taxon>Fungi</taxon>
        <taxon>Dikarya</taxon>
        <taxon>Ascomycota</taxon>
        <taxon>Pezizomycotina</taxon>
        <taxon>Eurotiomycetes</taxon>
        <taxon>Eurotiomycetidae</taxon>
        <taxon>Onygenales</taxon>
        <taxon>Ajellomycetaceae</taxon>
        <taxon>Helicocarpus</taxon>
    </lineage>
</organism>
<dbReference type="Proteomes" id="UP000223968">
    <property type="component" value="Unassembled WGS sequence"/>
</dbReference>
<dbReference type="OrthoDB" id="10423847at2759"/>
<dbReference type="AlphaFoldDB" id="A0A2B7WPA8"/>
<evidence type="ECO:0000313" key="1">
    <source>
        <dbReference type="EMBL" id="PGG98379.1"/>
    </source>
</evidence>
<name>A0A2B7WPA8_9EURO</name>
<comment type="caution">
    <text evidence="1">The sequence shown here is derived from an EMBL/GenBank/DDBJ whole genome shotgun (WGS) entry which is preliminary data.</text>
</comment>
<dbReference type="EMBL" id="PDNB01000226">
    <property type="protein sequence ID" value="PGG98379.1"/>
    <property type="molecule type" value="Genomic_DNA"/>
</dbReference>